<sequence length="187" mass="21894">MNETLITQARQGDEEALLELFRRYRPIVHSVRARFFLQDFDEQDWFQEGLITFNHCLHEYKGDKETTLGGFFKRSFENAIVSLVRKNCASKRKSVEGLVSYNQMFFSDGVKECIDRRSYTDDPLEQVIVQETLEESETLLSELEKEAFCGFFYGEITAPSSQKSEVLRSAYDRSKRKITQQLILCKR</sequence>
<comment type="caution">
    <text evidence="1">The sequence shown here is derived from an EMBL/GenBank/DDBJ whole genome shotgun (WGS) entry which is preliminary data.</text>
</comment>
<organism evidence="1 2">
    <name type="scientific">Tetragenococcus solitarius</name>
    <dbReference type="NCBI Taxonomy" id="71453"/>
    <lineage>
        <taxon>Bacteria</taxon>
        <taxon>Bacillati</taxon>
        <taxon>Bacillota</taxon>
        <taxon>Bacilli</taxon>
        <taxon>Lactobacillales</taxon>
        <taxon>Enterococcaceae</taxon>
        <taxon>Tetragenococcus</taxon>
    </lineage>
</organism>
<dbReference type="SUPFAM" id="SSF88946">
    <property type="entry name" value="Sigma2 domain of RNA polymerase sigma factors"/>
    <property type="match status" value="1"/>
</dbReference>
<dbReference type="Proteomes" id="UP001501577">
    <property type="component" value="Unassembled WGS sequence"/>
</dbReference>
<accession>A0ABN3Y337</accession>
<name>A0ABN3Y337_9ENTE</name>
<evidence type="ECO:0000313" key="2">
    <source>
        <dbReference type="Proteomes" id="UP001501577"/>
    </source>
</evidence>
<dbReference type="InterPro" id="IPR013325">
    <property type="entry name" value="RNA_pol_sigma_r2"/>
</dbReference>
<keyword evidence="2" id="KW-1185">Reference proteome</keyword>
<proteinExistence type="predicted"/>
<evidence type="ECO:0000313" key="1">
    <source>
        <dbReference type="EMBL" id="GAA3015773.1"/>
    </source>
</evidence>
<dbReference type="RefSeq" id="WP_068708387.1">
    <property type="nucleotide sequence ID" value="NZ_BAAAXQ010000028.1"/>
</dbReference>
<gene>
    <name evidence="1" type="ORF">GCM10019998_10040</name>
</gene>
<dbReference type="EMBL" id="BAAAXQ010000028">
    <property type="protein sequence ID" value="GAA3015773.1"/>
    <property type="molecule type" value="Genomic_DNA"/>
</dbReference>
<protein>
    <submittedName>
        <fullName evidence="1">Sigma-70 family RNA polymerase sigma factor</fullName>
    </submittedName>
</protein>
<dbReference type="Gene3D" id="1.10.1740.10">
    <property type="match status" value="1"/>
</dbReference>
<reference evidence="1 2" key="1">
    <citation type="journal article" date="2019" name="Int. J. Syst. Evol. Microbiol.">
        <title>The Global Catalogue of Microorganisms (GCM) 10K type strain sequencing project: providing services to taxonomists for standard genome sequencing and annotation.</title>
        <authorList>
            <consortium name="The Broad Institute Genomics Platform"/>
            <consortium name="The Broad Institute Genome Sequencing Center for Infectious Disease"/>
            <person name="Wu L."/>
            <person name="Ma J."/>
        </authorList>
    </citation>
    <scope>NUCLEOTIDE SEQUENCE [LARGE SCALE GENOMIC DNA]</scope>
    <source>
        <strain evidence="1 2">JCM 8736</strain>
    </source>
</reference>